<evidence type="ECO:0000256" key="5">
    <source>
        <dbReference type="ARBA" id="ARBA00022989"/>
    </source>
</evidence>
<evidence type="ECO:0000256" key="6">
    <source>
        <dbReference type="ARBA" id="ARBA00023136"/>
    </source>
</evidence>
<comment type="catalytic activity">
    <reaction evidence="11 12">
        <text>L-cysteinyl-[protein] + hexadecanoyl-CoA = S-hexadecanoyl-L-cysteinyl-[protein] + CoA</text>
        <dbReference type="Rhea" id="RHEA:36683"/>
        <dbReference type="Rhea" id="RHEA-COMP:10131"/>
        <dbReference type="Rhea" id="RHEA-COMP:11032"/>
        <dbReference type="ChEBI" id="CHEBI:29950"/>
        <dbReference type="ChEBI" id="CHEBI:57287"/>
        <dbReference type="ChEBI" id="CHEBI:57379"/>
        <dbReference type="ChEBI" id="CHEBI:74151"/>
        <dbReference type="EC" id="2.3.1.225"/>
    </reaction>
</comment>
<protein>
    <recommendedName>
        <fullName evidence="12">Palmitoyltransferase</fullName>
        <ecNumber evidence="12">2.3.1.225</ecNumber>
    </recommendedName>
</protein>
<keyword evidence="2 12" id="KW-0808">Transferase</keyword>
<evidence type="ECO:0000256" key="4">
    <source>
        <dbReference type="ARBA" id="ARBA00022824"/>
    </source>
</evidence>
<comment type="similarity">
    <text evidence="10">Belongs to the DHHC palmitoyltransferase family. SWF1 subfamily.</text>
</comment>
<dbReference type="AlphaFoldDB" id="A0A1L0B7I2"/>
<evidence type="ECO:0000256" key="3">
    <source>
        <dbReference type="ARBA" id="ARBA00022692"/>
    </source>
</evidence>
<keyword evidence="3 12" id="KW-0812">Transmembrane</keyword>
<keyword evidence="16" id="KW-1185">Reference proteome</keyword>
<name>A0A1L0B7I2_9ASCO</name>
<feature type="domain" description="Palmitoyltransferase DHHC" evidence="14">
    <location>
        <begin position="143"/>
        <end position="271"/>
    </location>
</feature>
<keyword evidence="8" id="KW-0449">Lipoprotein</keyword>
<evidence type="ECO:0000256" key="2">
    <source>
        <dbReference type="ARBA" id="ARBA00022679"/>
    </source>
</evidence>
<dbReference type="STRING" id="45354.A0A1L0B7I2"/>
<dbReference type="InterPro" id="IPR001594">
    <property type="entry name" value="Palmitoyltrfase_DHHC"/>
</dbReference>
<dbReference type="EMBL" id="LT635756">
    <property type="protein sequence ID" value="SGZ46800.1"/>
    <property type="molecule type" value="Genomic_DNA"/>
</dbReference>
<dbReference type="PANTHER" id="PTHR22883:SF489">
    <property type="entry name" value="PALMITOYLTRANSFERASE SWF1"/>
    <property type="match status" value="1"/>
</dbReference>
<dbReference type="GO" id="GO:0006612">
    <property type="term" value="P:protein targeting to membrane"/>
    <property type="evidence" value="ECO:0007669"/>
    <property type="project" value="TreeGrafter"/>
</dbReference>
<keyword evidence="4" id="KW-0256">Endoplasmic reticulum</keyword>
<dbReference type="PANTHER" id="PTHR22883">
    <property type="entry name" value="ZINC FINGER DHHC DOMAIN CONTAINING PROTEIN"/>
    <property type="match status" value="1"/>
</dbReference>
<evidence type="ECO:0000256" key="8">
    <source>
        <dbReference type="ARBA" id="ARBA00023288"/>
    </source>
</evidence>
<dbReference type="Proteomes" id="UP000182334">
    <property type="component" value="Chromosome I"/>
</dbReference>
<proteinExistence type="inferred from homology"/>
<comment type="domain">
    <text evidence="12">The DHHC domain is required for palmitoyltransferase activity.</text>
</comment>
<evidence type="ECO:0000256" key="12">
    <source>
        <dbReference type="RuleBase" id="RU079119"/>
    </source>
</evidence>
<evidence type="ECO:0000259" key="14">
    <source>
        <dbReference type="Pfam" id="PF01529"/>
    </source>
</evidence>
<dbReference type="GO" id="GO:0005789">
    <property type="term" value="C:endoplasmic reticulum membrane"/>
    <property type="evidence" value="ECO:0007669"/>
    <property type="project" value="UniProtKB-SubCell"/>
</dbReference>
<evidence type="ECO:0000313" key="15">
    <source>
        <dbReference type="EMBL" id="SGZ46800.1"/>
    </source>
</evidence>
<evidence type="ECO:0000256" key="7">
    <source>
        <dbReference type="ARBA" id="ARBA00023139"/>
    </source>
</evidence>
<evidence type="ECO:0000256" key="9">
    <source>
        <dbReference type="ARBA" id="ARBA00023315"/>
    </source>
</evidence>
<comment type="subcellular location">
    <subcellularLocation>
        <location evidence="1">Endoplasmic reticulum membrane</location>
        <topology evidence="1">Multi-pass membrane protein</topology>
    </subcellularLocation>
</comment>
<feature type="transmembrane region" description="Helical" evidence="12">
    <location>
        <begin position="98"/>
        <end position="116"/>
    </location>
</feature>
<keyword evidence="6 12" id="KW-0472">Membrane</keyword>
<evidence type="ECO:0000256" key="10">
    <source>
        <dbReference type="ARBA" id="ARBA00038463"/>
    </source>
</evidence>
<keyword evidence="7" id="KW-0564">Palmitate</keyword>
<feature type="transmembrane region" description="Helical" evidence="12">
    <location>
        <begin position="236"/>
        <end position="260"/>
    </location>
</feature>
<feature type="chain" id="PRO_5012927720" description="Palmitoyltransferase" evidence="13">
    <location>
        <begin position="17"/>
        <end position="355"/>
    </location>
</feature>
<gene>
    <name evidence="15" type="ORF">SAMEA4029010_CIC11G00000005484</name>
</gene>
<feature type="signal peptide" evidence="13">
    <location>
        <begin position="1"/>
        <end position="16"/>
    </location>
</feature>
<dbReference type="InterPro" id="IPR039859">
    <property type="entry name" value="PFA4/ZDH16/20/ERF2-like"/>
</dbReference>
<dbReference type="Pfam" id="PF01529">
    <property type="entry name" value="DHHC"/>
    <property type="match status" value="1"/>
</dbReference>
<keyword evidence="5 12" id="KW-1133">Transmembrane helix</keyword>
<dbReference type="EC" id="2.3.1.225" evidence="12"/>
<organism evidence="15 16">
    <name type="scientific">Sungouiella intermedia</name>
    <dbReference type="NCBI Taxonomy" id="45354"/>
    <lineage>
        <taxon>Eukaryota</taxon>
        <taxon>Fungi</taxon>
        <taxon>Dikarya</taxon>
        <taxon>Ascomycota</taxon>
        <taxon>Saccharomycotina</taxon>
        <taxon>Pichiomycetes</taxon>
        <taxon>Metschnikowiaceae</taxon>
        <taxon>Sungouiella</taxon>
    </lineage>
</organism>
<keyword evidence="13" id="KW-0732">Signal</keyword>
<sequence length="355" mass="40544">MLLILLLILLLALVVAILLFGDSPNFRNTPIQSFHHFLLRTNASISRRIMANDQIYAALRWLVPLFYVMVVLFCLFEFFSWVYPALDSDILNSQLHSAYIAFTIASVFLSTALVTFSDPGTVNSANVAAACAKFKDNGLIFFGKTCSTCHTHKPARSKHCSVCNRCVLLFDHHCIWFNNCIGYNNYRWFIAFLLSNINMMVYGAYLCWLELRQLNAPNGWWKLIVATTENNRISGILLLLASIISVITSLFTCLHLRYLYLGVTTNEAEKWGEIEHLVSLGVLFYVVERDIYVEEASMRQADGTYEVVYLRLNDDQVVFKGKGDLTFLKITLMENDLNNIYDGGFVNNVKERIFI</sequence>
<evidence type="ECO:0000256" key="13">
    <source>
        <dbReference type="SAM" id="SignalP"/>
    </source>
</evidence>
<dbReference type="GO" id="GO:0019706">
    <property type="term" value="F:protein-cysteine S-palmitoyltransferase activity"/>
    <property type="evidence" value="ECO:0007669"/>
    <property type="project" value="UniProtKB-EC"/>
</dbReference>
<evidence type="ECO:0000313" key="16">
    <source>
        <dbReference type="Proteomes" id="UP000182334"/>
    </source>
</evidence>
<evidence type="ECO:0000256" key="1">
    <source>
        <dbReference type="ARBA" id="ARBA00004477"/>
    </source>
</evidence>
<dbReference type="PROSITE" id="PS50216">
    <property type="entry name" value="DHHC"/>
    <property type="match status" value="1"/>
</dbReference>
<dbReference type="OrthoDB" id="9909019at2759"/>
<feature type="transmembrane region" description="Helical" evidence="12">
    <location>
        <begin position="65"/>
        <end position="86"/>
    </location>
</feature>
<evidence type="ECO:0000256" key="11">
    <source>
        <dbReference type="ARBA" id="ARBA00048048"/>
    </source>
</evidence>
<reference evidence="15 16" key="1">
    <citation type="submission" date="2016-10" db="EMBL/GenBank/DDBJ databases">
        <authorList>
            <person name="de Groot N.N."/>
        </authorList>
    </citation>
    <scope>NUCLEOTIDE SEQUENCE [LARGE SCALE GENOMIC DNA]</scope>
    <source>
        <strain evidence="15 16">CBS 141442</strain>
    </source>
</reference>
<dbReference type="GO" id="GO:0005794">
    <property type="term" value="C:Golgi apparatus"/>
    <property type="evidence" value="ECO:0007669"/>
    <property type="project" value="TreeGrafter"/>
</dbReference>
<accession>A0A1L0B7I2</accession>
<keyword evidence="9 12" id="KW-0012">Acyltransferase</keyword>
<feature type="transmembrane region" description="Helical" evidence="12">
    <location>
        <begin position="186"/>
        <end position="208"/>
    </location>
</feature>